<organism evidence="2 3">
    <name type="scientific">Massilia oculi</name>
    <dbReference type="NCBI Taxonomy" id="945844"/>
    <lineage>
        <taxon>Bacteria</taxon>
        <taxon>Pseudomonadati</taxon>
        <taxon>Pseudomonadota</taxon>
        <taxon>Betaproteobacteria</taxon>
        <taxon>Burkholderiales</taxon>
        <taxon>Oxalobacteraceae</taxon>
        <taxon>Telluria group</taxon>
        <taxon>Massilia</taxon>
    </lineage>
</organism>
<dbReference type="AlphaFoldDB" id="A0A2S2DGN4"/>
<evidence type="ECO:0000256" key="1">
    <source>
        <dbReference type="SAM" id="MobiDB-lite"/>
    </source>
</evidence>
<sequence length="395" mass="42870">MRWRWPAAAGLAACIGLGLGVLVDEGEAVPGAAPALSSAPVTQTPPSIAAAPPEDRAARRRQLVEQVRLTDHTYCSYLAHSRYPHESRPAGHHPDQLYPNQPLLETNPMRAEGGDSHPDVRLQSAQSRVYLAAGERADFSLRALDGSGQPLPLVVTRALAQGMTYGPSRPAPRVAVPFADEGGAWRGTLAPAENALAGFHGTIRLEVRYQAGGREGVVLFDVIYSPQSPATWSGAPREAVDGGALQFALPLDVRLPGRYVVTGRVDDAAGRPFALATFNEVLGQGAQQVRLRVHGKLLHDGAPRLPLSLRDVEGYLLRENLDPDRLLLPRLEGKVFASHTRSLDGVPDVEWQSEERSRYLAEYAKDRAAARARLARFDPQAILPPADCRMDRMDQ</sequence>
<dbReference type="OrthoDB" id="9149079at2"/>
<dbReference type="RefSeq" id="WP_109344427.1">
    <property type="nucleotide sequence ID" value="NZ_CP029343.1"/>
</dbReference>
<accession>A0A2S2DGN4</accession>
<dbReference type="KEGG" id="mtim:DIR46_06055"/>
<protein>
    <submittedName>
        <fullName evidence="2">Uncharacterized protein</fullName>
    </submittedName>
</protein>
<proteinExistence type="predicted"/>
<evidence type="ECO:0000313" key="3">
    <source>
        <dbReference type="Proteomes" id="UP000245820"/>
    </source>
</evidence>
<reference evidence="2 3" key="1">
    <citation type="submission" date="2018-05" db="EMBL/GenBank/DDBJ databases">
        <title>Complete genome sequence of Massilia oculi sp. nov. CCUG 43427T (=DSM 26321T), the type strain of M. oculi, and comparison with genome sequences of other Massilia strains.</title>
        <authorList>
            <person name="Zhu B."/>
        </authorList>
    </citation>
    <scope>NUCLEOTIDE SEQUENCE [LARGE SCALE GENOMIC DNA]</scope>
    <source>
        <strain evidence="2 3">CCUG 43427</strain>
    </source>
</reference>
<dbReference type="Proteomes" id="UP000245820">
    <property type="component" value="Chromosome"/>
</dbReference>
<dbReference type="EMBL" id="CP029343">
    <property type="protein sequence ID" value="AWL04036.1"/>
    <property type="molecule type" value="Genomic_DNA"/>
</dbReference>
<keyword evidence="3" id="KW-1185">Reference proteome</keyword>
<gene>
    <name evidence="2" type="ORF">DIR46_06055</name>
</gene>
<feature type="region of interest" description="Disordered" evidence="1">
    <location>
        <begin position="33"/>
        <end position="57"/>
    </location>
</feature>
<evidence type="ECO:0000313" key="2">
    <source>
        <dbReference type="EMBL" id="AWL04036.1"/>
    </source>
</evidence>
<name>A0A2S2DGN4_9BURK</name>